<evidence type="ECO:0000313" key="5">
    <source>
        <dbReference type="Proteomes" id="UP000603912"/>
    </source>
</evidence>
<dbReference type="Proteomes" id="UP000603912">
    <property type="component" value="Unassembled WGS sequence"/>
</dbReference>
<feature type="transmembrane region" description="Helical" evidence="1">
    <location>
        <begin position="388"/>
        <end position="411"/>
    </location>
</feature>
<dbReference type="RefSeq" id="WP_188517035.1">
    <property type="nucleotide sequence ID" value="NZ_BMES01000001.1"/>
</dbReference>
<dbReference type="InterPro" id="IPR049177">
    <property type="entry name" value="MgtC_SapB_SrpB_YhiD_N"/>
</dbReference>
<feature type="transmembrane region" description="Helical" evidence="1">
    <location>
        <begin position="199"/>
        <end position="221"/>
    </location>
</feature>
<sequence>MSGLWLNFTVALALGLLIGVERERSKGEGPTRGAAGLRTFAIAAVLGAVAVHVGGPWALITVLAGVAALTAVAYARDRGDDPGLTTEVALLVTPLIGALAMSDTILAGVLGVATAVVLAAKRPVHGFVKGSLTDAEVKDGLIFAIATVVVWPQLPDRPMGPYGALNPHALWLFVILVLAIAACGHILTRMIGPRFGLPLAGFASGFISSTATIGSMGGLAARHPETLGAAVAGASLSTTATFAQLALLLAVASRPTLDAMALPLLAGGAVALGYGVVFTVRAVTSQNVELPAGGRAFSVNAALILTSTLALMMVVSAWLRSQFGDTGTVLGAAIGGLIDTHSAALSVAALAASGGLAPADTVLPVLAAMTTNAFAKTAMAVGTGERAFVARVAPGIALSLAAAWLAALPALNLG</sequence>
<comment type="caution">
    <text evidence="4">The sequence shown here is derived from an EMBL/GenBank/DDBJ whole genome shotgun (WGS) entry which is preliminary data.</text>
</comment>
<dbReference type="EMBL" id="BMES01000001">
    <property type="protein sequence ID" value="GGH15238.1"/>
    <property type="molecule type" value="Genomic_DNA"/>
</dbReference>
<evidence type="ECO:0000259" key="2">
    <source>
        <dbReference type="Pfam" id="PF02308"/>
    </source>
</evidence>
<dbReference type="InterPro" id="IPR025105">
    <property type="entry name" value="DUF4010"/>
</dbReference>
<evidence type="ECO:0000259" key="3">
    <source>
        <dbReference type="Pfam" id="PF13194"/>
    </source>
</evidence>
<reference evidence="4" key="2">
    <citation type="submission" date="2020-09" db="EMBL/GenBank/DDBJ databases">
        <authorList>
            <person name="Sun Q."/>
            <person name="Zhou Y."/>
        </authorList>
    </citation>
    <scope>NUCLEOTIDE SEQUENCE</scope>
    <source>
        <strain evidence="4">CGMCC 1.12214</strain>
    </source>
</reference>
<keyword evidence="5" id="KW-1185">Reference proteome</keyword>
<feature type="transmembrane region" description="Helical" evidence="1">
    <location>
        <begin position="227"/>
        <end position="252"/>
    </location>
</feature>
<organism evidence="4 5">
    <name type="scientific">Alsobacter metallidurans</name>
    <dbReference type="NCBI Taxonomy" id="340221"/>
    <lineage>
        <taxon>Bacteria</taxon>
        <taxon>Pseudomonadati</taxon>
        <taxon>Pseudomonadota</taxon>
        <taxon>Alphaproteobacteria</taxon>
        <taxon>Hyphomicrobiales</taxon>
        <taxon>Alsobacteraceae</taxon>
        <taxon>Alsobacter</taxon>
    </lineage>
</organism>
<feature type="transmembrane region" description="Helical" evidence="1">
    <location>
        <begin position="95"/>
        <end position="119"/>
    </location>
</feature>
<feature type="transmembrane region" description="Helical" evidence="1">
    <location>
        <begin position="57"/>
        <end position="75"/>
    </location>
</feature>
<accession>A0A917I4Z8</accession>
<feature type="transmembrane region" description="Helical" evidence="1">
    <location>
        <begin position="296"/>
        <end position="319"/>
    </location>
</feature>
<dbReference type="Pfam" id="PF13194">
    <property type="entry name" value="DUF4010"/>
    <property type="match status" value="1"/>
</dbReference>
<feature type="domain" description="MgtC/SapB/SrpB/YhiD N-terminal" evidence="2">
    <location>
        <begin position="9"/>
        <end position="126"/>
    </location>
</feature>
<evidence type="ECO:0000256" key="1">
    <source>
        <dbReference type="SAM" id="Phobius"/>
    </source>
</evidence>
<proteinExistence type="predicted"/>
<evidence type="ECO:0008006" key="6">
    <source>
        <dbReference type="Google" id="ProtNLM"/>
    </source>
</evidence>
<protein>
    <recommendedName>
        <fullName evidence="6">DUF4010 domain-containing protein</fullName>
    </recommendedName>
</protein>
<feature type="transmembrane region" description="Helical" evidence="1">
    <location>
        <begin position="32"/>
        <end position="50"/>
    </location>
</feature>
<reference evidence="4" key="1">
    <citation type="journal article" date="2014" name="Int. J. Syst. Evol. Microbiol.">
        <title>Complete genome sequence of Corynebacterium casei LMG S-19264T (=DSM 44701T), isolated from a smear-ripened cheese.</title>
        <authorList>
            <consortium name="US DOE Joint Genome Institute (JGI-PGF)"/>
            <person name="Walter F."/>
            <person name="Albersmeier A."/>
            <person name="Kalinowski J."/>
            <person name="Ruckert C."/>
        </authorList>
    </citation>
    <scope>NUCLEOTIDE SEQUENCE</scope>
    <source>
        <strain evidence="4">CGMCC 1.12214</strain>
    </source>
</reference>
<feature type="transmembrane region" description="Helical" evidence="1">
    <location>
        <begin position="264"/>
        <end position="284"/>
    </location>
</feature>
<keyword evidence="1" id="KW-0472">Membrane</keyword>
<feature type="transmembrane region" description="Helical" evidence="1">
    <location>
        <begin position="168"/>
        <end position="187"/>
    </location>
</feature>
<dbReference type="Pfam" id="PF02308">
    <property type="entry name" value="MgtC"/>
    <property type="match status" value="1"/>
</dbReference>
<dbReference type="PANTHER" id="PTHR39084:SF1">
    <property type="entry name" value="DUF4010 DOMAIN-CONTAINING PROTEIN"/>
    <property type="match status" value="1"/>
</dbReference>
<name>A0A917I4Z8_9HYPH</name>
<keyword evidence="1" id="KW-0812">Transmembrane</keyword>
<feature type="domain" description="DUF4010" evidence="3">
    <location>
        <begin position="175"/>
        <end position="384"/>
    </location>
</feature>
<keyword evidence="1" id="KW-1133">Transmembrane helix</keyword>
<gene>
    <name evidence="4" type="ORF">GCM10007036_15100</name>
</gene>
<dbReference type="PANTHER" id="PTHR39084">
    <property type="entry name" value="MEMBRANE PROTEIN-RELATED"/>
    <property type="match status" value="1"/>
</dbReference>
<dbReference type="AlphaFoldDB" id="A0A917I4Z8"/>
<evidence type="ECO:0000313" key="4">
    <source>
        <dbReference type="EMBL" id="GGH15238.1"/>
    </source>
</evidence>